<name>A0AAV4KJW3_9ACTN</name>
<evidence type="ECO:0000256" key="1">
    <source>
        <dbReference type="SAM" id="MobiDB-lite"/>
    </source>
</evidence>
<dbReference type="Proteomes" id="UP000642014">
    <property type="component" value="Unassembled WGS sequence"/>
</dbReference>
<keyword evidence="2" id="KW-0472">Membrane</keyword>
<evidence type="ECO:0000313" key="6">
    <source>
        <dbReference type="Proteomes" id="UP000642014"/>
    </source>
</evidence>
<reference evidence="4 5" key="2">
    <citation type="submission" date="2017-09" db="EMBL/GenBank/DDBJ databases">
        <authorList>
            <person name="Lee N."/>
            <person name="Cho B.-K."/>
        </authorList>
    </citation>
    <scope>NUCLEOTIDE SEQUENCE [LARGE SCALE GENOMIC DNA]</scope>
    <source>
        <strain evidence="4 5">ATCC 19740</strain>
    </source>
</reference>
<protein>
    <submittedName>
        <fullName evidence="3">Uncharacterized protein</fullName>
    </submittedName>
</protein>
<evidence type="ECO:0000313" key="5">
    <source>
        <dbReference type="Proteomes" id="UP000326029"/>
    </source>
</evidence>
<evidence type="ECO:0000313" key="3">
    <source>
        <dbReference type="EMBL" id="GGR24189.1"/>
    </source>
</evidence>
<gene>
    <name evidence="4" type="ORF">CP977_03735</name>
    <name evidence="3" type="ORF">GCM10010497_28030</name>
</gene>
<reference evidence="3" key="3">
    <citation type="submission" date="2023-08" db="EMBL/GenBank/DDBJ databases">
        <authorList>
            <person name="Sun Q."/>
            <person name="Ohkuma M."/>
        </authorList>
    </citation>
    <scope>NUCLEOTIDE SEQUENCE</scope>
    <source>
        <strain evidence="3">JCM 4205</strain>
    </source>
</reference>
<keyword evidence="2" id="KW-1133">Transmembrane helix</keyword>
<dbReference type="EMBL" id="CP023693">
    <property type="protein sequence ID" value="QEV31387.1"/>
    <property type="molecule type" value="Genomic_DNA"/>
</dbReference>
<dbReference type="GeneID" id="95452876"/>
<dbReference type="Proteomes" id="UP000326029">
    <property type="component" value="Chromosome"/>
</dbReference>
<feature type="region of interest" description="Disordered" evidence="1">
    <location>
        <begin position="49"/>
        <end position="81"/>
    </location>
</feature>
<feature type="transmembrane region" description="Helical" evidence="2">
    <location>
        <begin position="28"/>
        <end position="46"/>
    </location>
</feature>
<keyword evidence="5" id="KW-1185">Reference proteome</keyword>
<dbReference type="EMBL" id="BMSJ01000004">
    <property type="protein sequence ID" value="GGR24189.1"/>
    <property type="molecule type" value="Genomic_DNA"/>
</dbReference>
<sequence length="81" mass="8871">MSMPRKIGIGLLVLIAFGFLAPNGWYVLGAIVVALVIAGFVAFEAMSDSHRSHRPDGRRFRPGRGGDGRWVIHDEDRGPRA</sequence>
<evidence type="ECO:0000313" key="4">
    <source>
        <dbReference type="EMBL" id="QEV31387.1"/>
    </source>
</evidence>
<dbReference type="AlphaFoldDB" id="A0AAV4KJW3"/>
<proteinExistence type="predicted"/>
<accession>A0AAV4KJW3</accession>
<organism evidence="3 6">
    <name type="scientific">Streptomyces cinereoruber</name>
    <dbReference type="NCBI Taxonomy" id="67260"/>
    <lineage>
        <taxon>Bacteria</taxon>
        <taxon>Bacillati</taxon>
        <taxon>Actinomycetota</taxon>
        <taxon>Actinomycetes</taxon>
        <taxon>Kitasatosporales</taxon>
        <taxon>Streptomycetaceae</taxon>
        <taxon>Streptomyces</taxon>
    </lineage>
</organism>
<reference evidence="3 6" key="1">
    <citation type="journal article" date="2014" name="Int. J. Syst. Evol. Microbiol.">
        <title>Complete genome sequence of Corynebacterium casei LMG S-19264T (=DSM 44701T), isolated from a smear-ripened cheese.</title>
        <authorList>
            <consortium name="US DOE Joint Genome Institute (JGI-PGF)"/>
            <person name="Walter F."/>
            <person name="Albersmeier A."/>
            <person name="Kalinowski J."/>
            <person name="Ruckert C."/>
        </authorList>
    </citation>
    <scope>NUCLEOTIDE SEQUENCE [LARGE SCALE GENOMIC DNA]</scope>
    <source>
        <strain evidence="3 6">JCM 4205</strain>
    </source>
</reference>
<evidence type="ECO:0000256" key="2">
    <source>
        <dbReference type="SAM" id="Phobius"/>
    </source>
</evidence>
<dbReference type="RefSeq" id="WP_062757471.1">
    <property type="nucleotide sequence ID" value="NZ_BMSJ01000004.1"/>
</dbReference>
<keyword evidence="2" id="KW-0812">Transmembrane</keyword>